<name>A0A9W7G8E5_9STRA</name>
<dbReference type="AlphaFoldDB" id="A0A9W7G8E5"/>
<sequence length="545" mass="57451">MMILRTAQDGDELVIFLMWKYIVPIVLILASTISYYHKQRSNQDWVSSKVATPNKRRSPQTSRNRPQTQGSSRGKSSEGKKAQTLSSSLPKRRSSASSASNSKMLASVPTPYDRNAIAIAAGGDAQVLSPNGTTLVTAGGEDGGEEESLEVTKRLTFSKVKQRPNAGGLLGSMLGGGRGTKREKENDEEPMAEMAEMGGGSAGRGTGKKPRVSFGSNSTKLYHPSEVVSTKKRKQVPEDSGEVPVLKKPPPPEETKSQGSGRGKKRAASESGGRQGNPLMSPPPSNKRSRPPPRPKSIHASLRGPEEEEMEEAEEVYNPRGYITSPLVEQNNPRPRVINPLLANMGEGGLLGSPQVWAKPTQRDALEEDEPDTMVVTLLKDVVKEKDDGTKGGMLGRVGMWGKKQREVEGRVERIIKGGKKKLEKVAAEHAEGTKQAVAAATAAAAAVISPSRGALAPTVQPPVSVPVTSTLVVAAPAPTSAVPSFSFGAISTSTAAPAPSAVGGVVVSGPPGGGTQIQGFGTSSLQQASSGSRRSRRARGRGKR</sequence>
<feature type="compositionally biased region" description="Acidic residues" evidence="1">
    <location>
        <begin position="306"/>
        <end position="315"/>
    </location>
</feature>
<keyword evidence="2" id="KW-0812">Transmembrane</keyword>
<feature type="transmembrane region" description="Helical" evidence="2">
    <location>
        <begin position="12"/>
        <end position="36"/>
    </location>
</feature>
<feature type="region of interest" description="Disordered" evidence="1">
    <location>
        <begin position="126"/>
        <end position="150"/>
    </location>
</feature>
<comment type="caution">
    <text evidence="3">The sequence shown here is derived from an EMBL/GenBank/DDBJ whole genome shotgun (WGS) entry which is preliminary data.</text>
</comment>
<keyword evidence="4" id="KW-1185">Reference proteome</keyword>
<accession>A0A9W7G8E5</accession>
<evidence type="ECO:0000313" key="3">
    <source>
        <dbReference type="EMBL" id="GMI36030.1"/>
    </source>
</evidence>
<gene>
    <name evidence="3" type="ORF">TrRE_jg8036</name>
</gene>
<feature type="compositionally biased region" description="Low complexity" evidence="1">
    <location>
        <begin position="496"/>
        <end position="510"/>
    </location>
</feature>
<organism evidence="3 4">
    <name type="scientific">Triparma retinervis</name>
    <dbReference type="NCBI Taxonomy" id="2557542"/>
    <lineage>
        <taxon>Eukaryota</taxon>
        <taxon>Sar</taxon>
        <taxon>Stramenopiles</taxon>
        <taxon>Ochrophyta</taxon>
        <taxon>Bolidophyceae</taxon>
        <taxon>Parmales</taxon>
        <taxon>Triparmaceae</taxon>
        <taxon>Triparma</taxon>
    </lineage>
</organism>
<keyword evidence="2" id="KW-1133">Transmembrane helix</keyword>
<keyword evidence="2" id="KW-0472">Membrane</keyword>
<dbReference type="EMBL" id="BRXZ01007923">
    <property type="protein sequence ID" value="GMI36030.1"/>
    <property type="molecule type" value="Genomic_DNA"/>
</dbReference>
<feature type="compositionally biased region" description="Gly residues" evidence="1">
    <location>
        <begin position="168"/>
        <end position="178"/>
    </location>
</feature>
<feature type="region of interest" description="Disordered" evidence="1">
    <location>
        <begin position="164"/>
        <end position="319"/>
    </location>
</feature>
<feature type="compositionally biased region" description="Polar residues" evidence="1">
    <location>
        <begin position="59"/>
        <end position="69"/>
    </location>
</feature>
<dbReference type="Proteomes" id="UP001165082">
    <property type="component" value="Unassembled WGS sequence"/>
</dbReference>
<feature type="compositionally biased region" description="Low complexity" evidence="1">
    <location>
        <begin position="85"/>
        <end position="107"/>
    </location>
</feature>
<feature type="compositionally biased region" description="Basic residues" evidence="1">
    <location>
        <begin position="287"/>
        <end position="297"/>
    </location>
</feature>
<feature type="region of interest" description="Disordered" evidence="1">
    <location>
        <begin position="496"/>
        <end position="545"/>
    </location>
</feature>
<reference evidence="3" key="1">
    <citation type="submission" date="2022-07" db="EMBL/GenBank/DDBJ databases">
        <title>Genome analysis of Parmales, a sister group of diatoms, reveals the evolutionary specialization of diatoms from phago-mixotrophs to photoautotrophs.</title>
        <authorList>
            <person name="Ban H."/>
            <person name="Sato S."/>
            <person name="Yoshikawa S."/>
            <person name="Kazumasa Y."/>
            <person name="Nakamura Y."/>
            <person name="Ichinomiya M."/>
            <person name="Saitoh K."/>
            <person name="Sato N."/>
            <person name="Blanc-Mathieu R."/>
            <person name="Endo H."/>
            <person name="Kuwata A."/>
            <person name="Ogata H."/>
        </authorList>
    </citation>
    <scope>NUCLEOTIDE SEQUENCE</scope>
</reference>
<evidence type="ECO:0000256" key="1">
    <source>
        <dbReference type="SAM" id="MobiDB-lite"/>
    </source>
</evidence>
<evidence type="ECO:0000313" key="4">
    <source>
        <dbReference type="Proteomes" id="UP001165082"/>
    </source>
</evidence>
<evidence type="ECO:0000256" key="2">
    <source>
        <dbReference type="SAM" id="Phobius"/>
    </source>
</evidence>
<feature type="compositionally biased region" description="Basic residues" evidence="1">
    <location>
        <begin position="534"/>
        <end position="545"/>
    </location>
</feature>
<feature type="compositionally biased region" description="Low complexity" evidence="1">
    <location>
        <begin position="524"/>
        <end position="533"/>
    </location>
</feature>
<proteinExistence type="predicted"/>
<protein>
    <submittedName>
        <fullName evidence="3">Uncharacterized protein</fullName>
    </submittedName>
</protein>
<feature type="region of interest" description="Disordered" evidence="1">
    <location>
        <begin position="44"/>
        <end position="107"/>
    </location>
</feature>
<dbReference type="OrthoDB" id="10487686at2759"/>